<name>A0A814RBP3_9BILA</name>
<dbReference type="Proteomes" id="UP000663879">
    <property type="component" value="Unassembled WGS sequence"/>
</dbReference>
<dbReference type="OrthoDB" id="410104at2759"/>
<organism evidence="1 2">
    <name type="scientific">Brachionus calyciflorus</name>
    <dbReference type="NCBI Taxonomy" id="104777"/>
    <lineage>
        <taxon>Eukaryota</taxon>
        <taxon>Metazoa</taxon>
        <taxon>Spiralia</taxon>
        <taxon>Gnathifera</taxon>
        <taxon>Rotifera</taxon>
        <taxon>Eurotatoria</taxon>
        <taxon>Monogononta</taxon>
        <taxon>Pseudotrocha</taxon>
        <taxon>Ploima</taxon>
        <taxon>Brachionidae</taxon>
        <taxon>Brachionus</taxon>
    </lineage>
</organism>
<comment type="caution">
    <text evidence="1">The sequence shown here is derived from an EMBL/GenBank/DDBJ whole genome shotgun (WGS) entry which is preliminary data.</text>
</comment>
<dbReference type="AlphaFoldDB" id="A0A814RBP3"/>
<dbReference type="EMBL" id="CAJNOC010009671">
    <property type="protein sequence ID" value="CAF1131679.1"/>
    <property type="molecule type" value="Genomic_DNA"/>
</dbReference>
<gene>
    <name evidence="1" type="ORF">OXX778_LOCUS22502</name>
</gene>
<protein>
    <submittedName>
        <fullName evidence="1">Uncharacterized protein</fullName>
    </submittedName>
</protein>
<reference evidence="1" key="1">
    <citation type="submission" date="2021-02" db="EMBL/GenBank/DDBJ databases">
        <authorList>
            <person name="Nowell W R."/>
        </authorList>
    </citation>
    <scope>NUCLEOTIDE SEQUENCE</scope>
    <source>
        <strain evidence="1">Ploen Becks lab</strain>
    </source>
</reference>
<evidence type="ECO:0000313" key="2">
    <source>
        <dbReference type="Proteomes" id="UP000663879"/>
    </source>
</evidence>
<evidence type="ECO:0000313" key="1">
    <source>
        <dbReference type="EMBL" id="CAF1131679.1"/>
    </source>
</evidence>
<dbReference type="PANTHER" id="PTHR47510">
    <property type="entry name" value="REVERSE TRANSCRIPTASE DOMAIN-CONTAINING PROTEIN"/>
    <property type="match status" value="1"/>
</dbReference>
<proteinExistence type="predicted"/>
<sequence length="349" mass="40166">MDCMNEPNSHFQNVFLQNGDLVDETDSIECTFSDNNFVLANLTIKKQSSQRKQIPCRYLSSENLLKIYQILSILDQIAPLRTITINLSNQLPRYDEDLIIVKQSRDCDYKRFKRSNSTIDKEIFEFFKKQFKQLNDEKLIKFFQDKTINDFKNARKFWKFFSPLIKVKSDKSTNDTISSIKFNNNSIDNKSEICNIFNSFFTSMSSTSKATFDESAAFINESFKNVESTFEFSVTNGNEINELLSEISDTSGAGLCGIPIKCRKNCSNKFKPIIAYLFNFSIISGIIPNDWETAVVTLLYKNKGSTEDLSNYCGISVLPPIAKLFEKLLHKHELVELDLMLNESNMHLK</sequence>
<accession>A0A814RBP3</accession>
<dbReference type="PANTHER" id="PTHR47510:SF3">
    <property type="entry name" value="ENDO_EXONUCLEASE_PHOSPHATASE DOMAIN-CONTAINING PROTEIN"/>
    <property type="match status" value="1"/>
</dbReference>
<keyword evidence="2" id="KW-1185">Reference proteome</keyword>